<keyword evidence="2" id="KW-1185">Reference proteome</keyword>
<dbReference type="AlphaFoldDB" id="A0A1M5TQE3"/>
<protein>
    <recommendedName>
        <fullName evidence="3">BRCA1 C Terminus (BRCT) domain-containing protein</fullName>
    </recommendedName>
</protein>
<dbReference type="OrthoDB" id="5451971at2"/>
<organism evidence="1 2">
    <name type="scientific">Ferrimonas marina</name>
    <dbReference type="NCBI Taxonomy" id="299255"/>
    <lineage>
        <taxon>Bacteria</taxon>
        <taxon>Pseudomonadati</taxon>
        <taxon>Pseudomonadota</taxon>
        <taxon>Gammaproteobacteria</taxon>
        <taxon>Alteromonadales</taxon>
        <taxon>Ferrimonadaceae</taxon>
        <taxon>Ferrimonas</taxon>
    </lineage>
</organism>
<evidence type="ECO:0000313" key="1">
    <source>
        <dbReference type="EMBL" id="SHH52934.1"/>
    </source>
</evidence>
<dbReference type="InterPro" id="IPR036420">
    <property type="entry name" value="BRCT_dom_sf"/>
</dbReference>
<dbReference type="SUPFAM" id="SSF52113">
    <property type="entry name" value="BRCT domain"/>
    <property type="match status" value="1"/>
</dbReference>
<dbReference type="STRING" id="299255.SAMN02745129_2237"/>
<accession>A0A1M5TQE3</accession>
<dbReference type="Proteomes" id="UP000184268">
    <property type="component" value="Unassembled WGS sequence"/>
</dbReference>
<dbReference type="CDD" id="cd17748">
    <property type="entry name" value="BRCT_DNA_ligase_like"/>
    <property type="match status" value="1"/>
</dbReference>
<dbReference type="RefSeq" id="WP_067656094.1">
    <property type="nucleotide sequence ID" value="NZ_FQXG01000003.1"/>
</dbReference>
<dbReference type="Gene3D" id="3.40.50.10190">
    <property type="entry name" value="BRCT domain"/>
    <property type="match status" value="1"/>
</dbReference>
<evidence type="ECO:0000313" key="2">
    <source>
        <dbReference type="Proteomes" id="UP000184268"/>
    </source>
</evidence>
<dbReference type="EMBL" id="FQXG01000003">
    <property type="protein sequence ID" value="SHH52934.1"/>
    <property type="molecule type" value="Genomic_DNA"/>
</dbReference>
<reference evidence="1 2" key="1">
    <citation type="submission" date="2016-11" db="EMBL/GenBank/DDBJ databases">
        <authorList>
            <person name="Jaros S."/>
            <person name="Januszkiewicz K."/>
            <person name="Wedrychowicz H."/>
        </authorList>
    </citation>
    <scope>NUCLEOTIDE SEQUENCE [LARGE SCALE GENOMIC DNA]</scope>
    <source>
        <strain evidence="1 2">DSM 16917</strain>
    </source>
</reference>
<evidence type="ECO:0008006" key="3">
    <source>
        <dbReference type="Google" id="ProtNLM"/>
    </source>
</evidence>
<gene>
    <name evidence="1" type="ORF">SAMN02745129_2237</name>
</gene>
<name>A0A1M5TQE3_9GAMM</name>
<proteinExistence type="predicted"/>
<sequence length="294" mass="32807">MATPSLYPQYNRSKNTRKALMALQGALQGIHADGKLTEQEATYLQAWLAEQPHLPREGDVLDIEDLLIDILSDGTVTAEELADLQQMTADVLQYGDDRAQTETCFVNSFLGFLQGIACDDQLNDKEIQSLQDLVRQSRDLRHHWPVEQVETRLNQIIADEVITDEERQGLLDLVKQVGGNQFFATGYAEAATTQLTPFFGELPSDGLEGKQICFTGTFMAGNRKHVEHQARQLGAIPSKRMNRTTDILVVGGTITADWKYATYGLKIKSAIENRKRGLATVVIDEQTWGQLQQA</sequence>